<name>A0A1V5MLL0_UNCT6</name>
<keyword evidence="9" id="KW-0234">DNA repair</keyword>
<keyword evidence="8" id="KW-0238">DNA-binding</keyword>
<dbReference type="InterPro" id="IPR014017">
    <property type="entry name" value="DNA_helicase_UvrD-like_C"/>
</dbReference>
<dbReference type="EC" id="5.6.2.4" evidence="12"/>
<dbReference type="SUPFAM" id="SSF52980">
    <property type="entry name" value="Restriction endonuclease-like"/>
    <property type="match status" value="1"/>
</dbReference>
<keyword evidence="7 14" id="KW-0067">ATP-binding</keyword>
<evidence type="ECO:0000313" key="18">
    <source>
        <dbReference type="EMBL" id="OPZ93711.1"/>
    </source>
</evidence>
<dbReference type="GO" id="GO:0005829">
    <property type="term" value="C:cytosol"/>
    <property type="evidence" value="ECO:0007669"/>
    <property type="project" value="TreeGrafter"/>
</dbReference>
<dbReference type="PANTHER" id="PTHR11070">
    <property type="entry name" value="UVRD / RECB / PCRA DNA HELICASE FAMILY MEMBER"/>
    <property type="match status" value="1"/>
</dbReference>
<evidence type="ECO:0000256" key="14">
    <source>
        <dbReference type="PROSITE-ProRule" id="PRU00560"/>
    </source>
</evidence>
<protein>
    <recommendedName>
        <fullName evidence="12">DNA 3'-5' helicase</fullName>
        <ecNumber evidence="12">5.6.2.4</ecNumber>
    </recommendedName>
</protein>
<feature type="domain" description="UvrD-like helicase C-terminal" evidence="17">
    <location>
        <begin position="442"/>
        <end position="709"/>
    </location>
</feature>
<evidence type="ECO:0000256" key="7">
    <source>
        <dbReference type="ARBA" id="ARBA00022840"/>
    </source>
</evidence>
<evidence type="ECO:0000256" key="12">
    <source>
        <dbReference type="ARBA" id="ARBA00034808"/>
    </source>
</evidence>
<dbReference type="InterPro" id="IPR014016">
    <property type="entry name" value="UvrD-like_ATP-bd"/>
</dbReference>
<evidence type="ECO:0000259" key="16">
    <source>
        <dbReference type="PROSITE" id="PS51198"/>
    </source>
</evidence>
<keyword evidence="2 14" id="KW-0547">Nucleotide-binding</keyword>
<keyword evidence="6" id="KW-0269">Exonuclease</keyword>
<dbReference type="Proteomes" id="UP000485484">
    <property type="component" value="Unassembled WGS sequence"/>
</dbReference>
<accession>A0A1V5MLL0</accession>
<dbReference type="Gene3D" id="3.40.50.300">
    <property type="entry name" value="P-loop containing nucleotide triphosphate hydrolases"/>
    <property type="match status" value="4"/>
</dbReference>
<comment type="catalytic activity">
    <reaction evidence="11">
        <text>Couples ATP hydrolysis with the unwinding of duplex DNA by translocating in the 3'-5' direction.</text>
        <dbReference type="EC" id="5.6.2.4"/>
    </reaction>
</comment>
<feature type="compositionally biased region" description="Pro residues" evidence="15">
    <location>
        <begin position="839"/>
        <end position="851"/>
    </location>
</feature>
<reference evidence="18" key="1">
    <citation type="submission" date="2017-02" db="EMBL/GenBank/DDBJ databases">
        <title>Delving into the versatile metabolic prowess of the omnipresent phylum Bacteroidetes.</title>
        <authorList>
            <person name="Nobu M.K."/>
            <person name="Mei R."/>
            <person name="Narihiro T."/>
            <person name="Kuroda K."/>
            <person name="Liu W.-T."/>
        </authorList>
    </citation>
    <scope>NUCLEOTIDE SEQUENCE</scope>
    <source>
        <strain evidence="18">ADurb.Bin417</strain>
    </source>
</reference>
<dbReference type="InterPro" id="IPR038726">
    <property type="entry name" value="PDDEXK_AddAB-type"/>
</dbReference>
<dbReference type="PANTHER" id="PTHR11070:SF67">
    <property type="entry name" value="DNA 3'-5' HELICASE"/>
    <property type="match status" value="1"/>
</dbReference>
<keyword evidence="10" id="KW-0413">Isomerase</keyword>
<dbReference type="Pfam" id="PF12705">
    <property type="entry name" value="PDDEXK_1"/>
    <property type="match status" value="1"/>
</dbReference>
<evidence type="ECO:0000256" key="13">
    <source>
        <dbReference type="ARBA" id="ARBA00048988"/>
    </source>
</evidence>
<evidence type="ECO:0000256" key="5">
    <source>
        <dbReference type="ARBA" id="ARBA00022806"/>
    </source>
</evidence>
<comment type="caution">
    <text evidence="18">The sequence shown here is derived from an EMBL/GenBank/DDBJ whole genome shotgun (WGS) entry which is preliminary data.</text>
</comment>
<dbReference type="GO" id="GO:0043138">
    <property type="term" value="F:3'-5' DNA helicase activity"/>
    <property type="evidence" value="ECO:0007669"/>
    <property type="project" value="UniProtKB-EC"/>
</dbReference>
<feature type="binding site" evidence="14">
    <location>
        <begin position="10"/>
        <end position="17"/>
    </location>
    <ligand>
        <name>ATP</name>
        <dbReference type="ChEBI" id="CHEBI:30616"/>
    </ligand>
</feature>
<dbReference type="GO" id="GO:0000725">
    <property type="term" value="P:recombinational repair"/>
    <property type="evidence" value="ECO:0007669"/>
    <property type="project" value="TreeGrafter"/>
</dbReference>
<keyword evidence="5 14" id="KW-0347">Helicase</keyword>
<evidence type="ECO:0000256" key="6">
    <source>
        <dbReference type="ARBA" id="ARBA00022839"/>
    </source>
</evidence>
<dbReference type="GO" id="GO:0016887">
    <property type="term" value="F:ATP hydrolysis activity"/>
    <property type="evidence" value="ECO:0007669"/>
    <property type="project" value="RHEA"/>
</dbReference>
<dbReference type="InterPro" id="IPR027417">
    <property type="entry name" value="P-loop_NTPase"/>
</dbReference>
<evidence type="ECO:0000256" key="1">
    <source>
        <dbReference type="ARBA" id="ARBA00022722"/>
    </source>
</evidence>
<sequence length="1042" mass="118430">MPCEITFVSAPAGSGKTQRLANAYIALLKRGVEPGRILAITFTEKAAAEMKERILSLLKTNDPPLYRQLLERILEMRVSTIDSFCLSLIRRSAPLIDLSADLEVTTDDRYLREEAFQEALQEIRPRAGRTDEETGRLLEMVTEGRFRGWQAFAERIHYLFEKIHLTSREVYYTPINELLDELGRYSRELVDHPAGPRIFTNYQDLFPPAWTEAAAAQVAGCLRTEQFKLLTEKGEWRKQAPPGSGLKKGAYQNWLEQFKPLARAAWQLESYRRAGELLNIFRSRFLEAYRKKKWAADLLDFTDLPLLAHQLLTRHPEALNILYAFDEQTDHILIDEFQDTNFLQWGVFEALSEEWFSGASWRNPDQPTSLFMVGDEKQAIYYFRDANSEVFRSIPEELRRREPSFRQETLKHNYRSRAAIIEFTNHLFSQIMTGDPGSGFRVGYLPLEQARTTKTPGRVELTLLESGPDQENREEVRGREAELASRRILSLVGEFQVSEKDETLRPARFRDFALLLRERTHLKIFEAGFKKHAIPYTVVKGSGFYQAEEVCLLRSLAAFLADPGDGLALYTLLSSRLFRFQPGEFLRLYDQPGSGWWPKLCAAPEEKARTAVRILEAALARRGRLPVGRLFEEFLLDAEAWRCFPLDPEQVNLKKFLAQLDQFSEQGLSLSEINERLDRLSSDPREARANVLTEDLDAVQVITVHSAKGLEFPIVILPGLDQPFGNKRKEPDLLAMERDPKTFTLAEEPESRLRQFHPLFLENREKELEEERHLFYVAVTRARDALFLSGLRTEKTGEKEKSPLDWIAGALDLDNPPPLPGFRVAGASMILAELETAGPPSPEKAGPPPAAGPDLSAPLPAPQPTSRPATDYLEEFRAVSGQARQLGTVIHQLLNEISLGRLEAVETAVLERCRRLAYPLPERELKPLTIEAWRQVSELLAGPAGPIVRPRPDGQSELPFVLNRPDGSIPGRMDRVIITDDTVRIYDYKTGPVRPEKLAEAAAGYRPQLDIYRQAAQSLFPGRRVETHLVFTAAGRIIPVEE</sequence>
<evidence type="ECO:0000256" key="11">
    <source>
        <dbReference type="ARBA" id="ARBA00034617"/>
    </source>
</evidence>
<evidence type="ECO:0000256" key="15">
    <source>
        <dbReference type="SAM" id="MobiDB-lite"/>
    </source>
</evidence>
<evidence type="ECO:0000256" key="3">
    <source>
        <dbReference type="ARBA" id="ARBA00022763"/>
    </source>
</evidence>
<dbReference type="Pfam" id="PF00580">
    <property type="entry name" value="UvrD-helicase"/>
    <property type="match status" value="1"/>
</dbReference>
<evidence type="ECO:0000259" key="17">
    <source>
        <dbReference type="PROSITE" id="PS51217"/>
    </source>
</evidence>
<dbReference type="InterPro" id="IPR011604">
    <property type="entry name" value="PDDEXK-like_dom_sf"/>
</dbReference>
<evidence type="ECO:0000256" key="2">
    <source>
        <dbReference type="ARBA" id="ARBA00022741"/>
    </source>
</evidence>
<comment type="catalytic activity">
    <reaction evidence="13">
        <text>ATP + H2O = ADP + phosphate + H(+)</text>
        <dbReference type="Rhea" id="RHEA:13065"/>
        <dbReference type="ChEBI" id="CHEBI:15377"/>
        <dbReference type="ChEBI" id="CHEBI:15378"/>
        <dbReference type="ChEBI" id="CHEBI:30616"/>
        <dbReference type="ChEBI" id="CHEBI:43474"/>
        <dbReference type="ChEBI" id="CHEBI:456216"/>
        <dbReference type="EC" id="5.6.2.4"/>
    </reaction>
</comment>
<dbReference type="PROSITE" id="PS51198">
    <property type="entry name" value="UVRD_HELICASE_ATP_BIND"/>
    <property type="match status" value="1"/>
</dbReference>
<dbReference type="GO" id="GO:0004527">
    <property type="term" value="F:exonuclease activity"/>
    <property type="evidence" value="ECO:0007669"/>
    <property type="project" value="UniProtKB-KW"/>
</dbReference>
<feature type="region of interest" description="Disordered" evidence="15">
    <location>
        <begin position="837"/>
        <end position="868"/>
    </location>
</feature>
<dbReference type="SUPFAM" id="SSF52540">
    <property type="entry name" value="P-loop containing nucleoside triphosphate hydrolases"/>
    <property type="match status" value="1"/>
</dbReference>
<keyword evidence="1" id="KW-0540">Nuclease</keyword>
<dbReference type="InterPro" id="IPR011335">
    <property type="entry name" value="Restrct_endonuc-II-like"/>
</dbReference>
<dbReference type="GO" id="GO:0003677">
    <property type="term" value="F:DNA binding"/>
    <property type="evidence" value="ECO:0007669"/>
    <property type="project" value="UniProtKB-KW"/>
</dbReference>
<keyword evidence="3" id="KW-0227">DNA damage</keyword>
<dbReference type="GO" id="GO:0005524">
    <property type="term" value="F:ATP binding"/>
    <property type="evidence" value="ECO:0007669"/>
    <property type="project" value="UniProtKB-UniRule"/>
</dbReference>
<dbReference type="Gene3D" id="3.90.320.10">
    <property type="match status" value="1"/>
</dbReference>
<feature type="domain" description="UvrD-like helicase ATP-binding" evidence="16">
    <location>
        <begin position="1"/>
        <end position="417"/>
    </location>
</feature>
<dbReference type="AlphaFoldDB" id="A0A1V5MLL0"/>
<evidence type="ECO:0000256" key="4">
    <source>
        <dbReference type="ARBA" id="ARBA00022801"/>
    </source>
</evidence>
<dbReference type="PROSITE" id="PS51217">
    <property type="entry name" value="UVRD_HELICASE_CTER"/>
    <property type="match status" value="1"/>
</dbReference>
<evidence type="ECO:0000256" key="10">
    <source>
        <dbReference type="ARBA" id="ARBA00023235"/>
    </source>
</evidence>
<dbReference type="EMBL" id="MWAK01000011">
    <property type="protein sequence ID" value="OPZ93711.1"/>
    <property type="molecule type" value="Genomic_DNA"/>
</dbReference>
<evidence type="ECO:0000256" key="8">
    <source>
        <dbReference type="ARBA" id="ARBA00023125"/>
    </source>
</evidence>
<organism evidence="18">
    <name type="scientific">candidate division TA06 bacterium ADurb.Bin417</name>
    <dbReference type="NCBI Taxonomy" id="1852828"/>
    <lineage>
        <taxon>Bacteria</taxon>
        <taxon>Bacteria division TA06</taxon>
    </lineage>
</organism>
<evidence type="ECO:0000256" key="9">
    <source>
        <dbReference type="ARBA" id="ARBA00023204"/>
    </source>
</evidence>
<dbReference type="InterPro" id="IPR000212">
    <property type="entry name" value="DNA_helicase_UvrD/REP"/>
</dbReference>
<dbReference type="Pfam" id="PF13361">
    <property type="entry name" value="UvrD_C"/>
    <property type="match status" value="2"/>
</dbReference>
<gene>
    <name evidence="18" type="primary">addA</name>
    <name evidence="18" type="ORF">BWY73_00166</name>
</gene>
<proteinExistence type="predicted"/>
<keyword evidence="4 14" id="KW-0378">Hydrolase</keyword>